<sequence>MAAAEYDAVAAALVSRLADEVHALGSVIIDRLHLAETEVVLAGGVLTADHPLLSAAVRERYAASHPNARLVLLGVPPILGAVRLGLDRIGAPRSAHDRACAELRGGLDL</sequence>
<dbReference type="InterPro" id="IPR043129">
    <property type="entry name" value="ATPase_NBD"/>
</dbReference>
<accession>A0ABW2TR62</accession>
<organism evidence="1 2">
    <name type="scientific">Actinokineospora soli</name>
    <dbReference type="NCBI Taxonomy" id="1048753"/>
    <lineage>
        <taxon>Bacteria</taxon>
        <taxon>Bacillati</taxon>
        <taxon>Actinomycetota</taxon>
        <taxon>Actinomycetes</taxon>
        <taxon>Pseudonocardiales</taxon>
        <taxon>Pseudonocardiaceae</taxon>
        <taxon>Actinokineospora</taxon>
    </lineage>
</organism>
<dbReference type="EMBL" id="JBHTEY010000004">
    <property type="protein sequence ID" value="MFC7615866.1"/>
    <property type="molecule type" value="Genomic_DNA"/>
</dbReference>
<dbReference type="Proteomes" id="UP001596512">
    <property type="component" value="Unassembled WGS sequence"/>
</dbReference>
<protein>
    <recommendedName>
        <fullName evidence="3">ROK family protein</fullName>
    </recommendedName>
</protein>
<comment type="caution">
    <text evidence="1">The sequence shown here is derived from an EMBL/GenBank/DDBJ whole genome shotgun (WGS) entry which is preliminary data.</text>
</comment>
<keyword evidence="2" id="KW-1185">Reference proteome</keyword>
<name>A0ABW2TR62_9PSEU</name>
<evidence type="ECO:0008006" key="3">
    <source>
        <dbReference type="Google" id="ProtNLM"/>
    </source>
</evidence>
<reference evidence="2" key="1">
    <citation type="journal article" date="2019" name="Int. J. Syst. Evol. Microbiol.">
        <title>The Global Catalogue of Microorganisms (GCM) 10K type strain sequencing project: providing services to taxonomists for standard genome sequencing and annotation.</title>
        <authorList>
            <consortium name="The Broad Institute Genomics Platform"/>
            <consortium name="The Broad Institute Genome Sequencing Center for Infectious Disease"/>
            <person name="Wu L."/>
            <person name="Ma J."/>
        </authorList>
    </citation>
    <scope>NUCLEOTIDE SEQUENCE [LARGE SCALE GENOMIC DNA]</scope>
    <source>
        <strain evidence="2">JCM 17695</strain>
    </source>
</reference>
<dbReference type="SUPFAM" id="SSF53067">
    <property type="entry name" value="Actin-like ATPase domain"/>
    <property type="match status" value="1"/>
</dbReference>
<evidence type="ECO:0000313" key="2">
    <source>
        <dbReference type="Proteomes" id="UP001596512"/>
    </source>
</evidence>
<gene>
    <name evidence="1" type="ORF">ACFQV2_22635</name>
</gene>
<dbReference type="Gene3D" id="3.30.420.40">
    <property type="match status" value="2"/>
</dbReference>
<proteinExistence type="predicted"/>
<evidence type="ECO:0000313" key="1">
    <source>
        <dbReference type="EMBL" id="MFC7615866.1"/>
    </source>
</evidence>